<dbReference type="PROSITE" id="PS50943">
    <property type="entry name" value="HTH_CROC1"/>
    <property type="match status" value="1"/>
</dbReference>
<evidence type="ECO:0000259" key="2">
    <source>
        <dbReference type="PROSITE" id="PS50943"/>
    </source>
</evidence>
<comment type="caution">
    <text evidence="3">The sequence shown here is derived from an EMBL/GenBank/DDBJ whole genome shotgun (WGS) entry which is preliminary data.</text>
</comment>
<dbReference type="InterPro" id="IPR001387">
    <property type="entry name" value="Cro/C1-type_HTH"/>
</dbReference>
<dbReference type="SUPFAM" id="SSF47413">
    <property type="entry name" value="lambda repressor-like DNA-binding domains"/>
    <property type="match status" value="1"/>
</dbReference>
<reference evidence="3 4" key="1">
    <citation type="submission" date="2020-04" db="EMBL/GenBank/DDBJ databases">
        <title>Phylogenetic Diversity and Antibacterial Activity against Ralstonia solanacearum of Endophytic Actinomycete Isolated from Moss.</title>
        <authorList>
            <person name="Zhuang X."/>
        </authorList>
    </citation>
    <scope>NUCLEOTIDE SEQUENCE [LARGE SCALE GENOMIC DNA]</scope>
    <source>
        <strain evidence="3 4">LD120</strain>
    </source>
</reference>
<dbReference type="Proteomes" id="UP000772196">
    <property type="component" value="Unassembled WGS sequence"/>
</dbReference>
<accession>A0ABX1H9G3</accession>
<organism evidence="3 4">
    <name type="scientific">Streptomyces physcomitrii</name>
    <dbReference type="NCBI Taxonomy" id="2724184"/>
    <lineage>
        <taxon>Bacteria</taxon>
        <taxon>Bacillati</taxon>
        <taxon>Actinomycetota</taxon>
        <taxon>Actinomycetes</taxon>
        <taxon>Kitasatosporales</taxon>
        <taxon>Streptomycetaceae</taxon>
        <taxon>Streptomyces</taxon>
    </lineage>
</organism>
<proteinExistence type="predicted"/>
<sequence>MPADAMRAVGRRIAATRRARRLTQDELARAAHISPSMLRKIEQGKRFPSDDTLDAIAAALRVDPSRLVSGRLNVDSRVRDALPVMSSAIAAYDLPGDCPVRPLKVLQEKVWSAANWRLSSQYLQIARQLPPLLTELACAFHDARPEHRAELAELLVSAYRSADAVAFKFGAHDLSARLIELMRWAAPHAESPIVSASVAYVRTETFFVARAHRPGLVALERAIDAVPPPRDASSVAARGALHMRAAVIAGRADAADAARTHLAEAGRLAQRVREGVYAGTAFGPDSVHIHEVSVAVSLGRDHVQRALDVARRWTPPLSMPAERRSGFYIELARAQLWAGLADDAFESLKTARQIAPQHTREHRWAREDAGTLRRLKRAEAQSLTTFAEWIGAV</sequence>
<evidence type="ECO:0000256" key="1">
    <source>
        <dbReference type="ARBA" id="ARBA00023125"/>
    </source>
</evidence>
<dbReference type="InterPro" id="IPR010982">
    <property type="entry name" value="Lambda_DNA-bd_dom_sf"/>
</dbReference>
<dbReference type="PANTHER" id="PTHR46797:SF1">
    <property type="entry name" value="METHYLPHOSPHONATE SYNTHASE"/>
    <property type="match status" value="1"/>
</dbReference>
<dbReference type="PANTHER" id="PTHR46797">
    <property type="entry name" value="HTH-TYPE TRANSCRIPTIONAL REGULATOR"/>
    <property type="match status" value="1"/>
</dbReference>
<dbReference type="CDD" id="cd00093">
    <property type="entry name" value="HTH_XRE"/>
    <property type="match status" value="1"/>
</dbReference>
<gene>
    <name evidence="3" type="ORF">HFV08_26295</name>
</gene>
<dbReference type="Gene3D" id="1.10.260.40">
    <property type="entry name" value="lambda repressor-like DNA-binding domains"/>
    <property type="match status" value="1"/>
</dbReference>
<evidence type="ECO:0000313" key="3">
    <source>
        <dbReference type="EMBL" id="NKI44692.1"/>
    </source>
</evidence>
<name>A0ABX1H9G3_9ACTN</name>
<dbReference type="SMART" id="SM00530">
    <property type="entry name" value="HTH_XRE"/>
    <property type="match status" value="1"/>
</dbReference>
<protein>
    <submittedName>
        <fullName evidence="3">Helix-turn-helix transcriptional regulator</fullName>
    </submittedName>
</protein>
<dbReference type="InterPro" id="IPR050807">
    <property type="entry name" value="TransReg_Diox_bact_type"/>
</dbReference>
<keyword evidence="4" id="KW-1185">Reference proteome</keyword>
<evidence type="ECO:0000313" key="4">
    <source>
        <dbReference type="Proteomes" id="UP000772196"/>
    </source>
</evidence>
<dbReference type="EMBL" id="JAAWWP010000021">
    <property type="protein sequence ID" value="NKI44692.1"/>
    <property type="molecule type" value="Genomic_DNA"/>
</dbReference>
<keyword evidence="1" id="KW-0238">DNA-binding</keyword>
<dbReference type="Pfam" id="PF13560">
    <property type="entry name" value="HTH_31"/>
    <property type="match status" value="1"/>
</dbReference>
<dbReference type="RefSeq" id="WP_168542951.1">
    <property type="nucleotide sequence ID" value="NZ_JAAWWP010000021.1"/>
</dbReference>
<feature type="domain" description="HTH cro/C1-type" evidence="2">
    <location>
        <begin position="13"/>
        <end position="67"/>
    </location>
</feature>